<keyword evidence="4 5" id="KW-0560">Oxidoreductase</keyword>
<feature type="binding site" evidence="7">
    <location>
        <position position="183"/>
    </location>
    <ligand>
        <name>5-hydroxyisourate</name>
        <dbReference type="ChEBI" id="CHEBI:18072"/>
    </ligand>
</feature>
<dbReference type="Proteomes" id="UP000013776">
    <property type="component" value="Unassembled WGS sequence"/>
</dbReference>
<dbReference type="GO" id="GO:0006145">
    <property type="term" value="P:purine nucleobase catabolic process"/>
    <property type="evidence" value="ECO:0007669"/>
    <property type="project" value="TreeGrafter"/>
</dbReference>
<feature type="binding site" evidence="7">
    <location>
        <position position="62"/>
    </location>
    <ligand>
        <name>5-hydroxyisourate</name>
        <dbReference type="ChEBI" id="CHEBI:18072"/>
    </ligand>
</feature>
<evidence type="ECO:0000313" key="9">
    <source>
        <dbReference type="EMBL" id="CCG84664.1"/>
    </source>
</evidence>
<evidence type="ECO:0000256" key="7">
    <source>
        <dbReference type="PIRSR" id="PIRSR000241-2"/>
    </source>
</evidence>
<evidence type="ECO:0000256" key="3">
    <source>
        <dbReference type="ARBA" id="ARBA00022631"/>
    </source>
</evidence>
<evidence type="ECO:0000256" key="4">
    <source>
        <dbReference type="ARBA" id="ARBA00023002"/>
    </source>
</evidence>
<comment type="caution">
    <text evidence="9">The sequence shown here is derived from an EMBL/GenBank/DDBJ whole genome shotgun (WGS) entry which is preliminary data.</text>
</comment>
<feature type="binding site" evidence="7">
    <location>
        <position position="61"/>
    </location>
    <ligand>
        <name>5-hydroxyisourate</name>
        <dbReference type="ChEBI" id="CHEBI:18072"/>
    </ligand>
</feature>
<feature type="binding site" evidence="7">
    <location>
        <position position="183"/>
    </location>
    <ligand>
        <name>urate</name>
        <dbReference type="ChEBI" id="CHEBI:17775"/>
    </ligand>
</feature>
<evidence type="ECO:0000313" key="10">
    <source>
        <dbReference type="Proteomes" id="UP000013776"/>
    </source>
</evidence>
<dbReference type="OrthoDB" id="9992118at2759"/>
<dbReference type="PANTHER" id="PTHR42874:SF1">
    <property type="entry name" value="URICASE"/>
    <property type="match status" value="1"/>
</dbReference>
<feature type="binding site" evidence="7">
    <location>
        <position position="234"/>
    </location>
    <ligand>
        <name>urate</name>
        <dbReference type="ChEBI" id="CHEBI:17775"/>
    </ligand>
</feature>
<feature type="active site" description="Charge relay system" evidence="6">
    <location>
        <position position="13"/>
    </location>
</feature>
<feature type="active site" description="Charge relay system" evidence="6">
    <location>
        <position position="61"/>
    </location>
</feature>
<accession>R4XN45</accession>
<dbReference type="SUPFAM" id="SSF55620">
    <property type="entry name" value="Tetrahydrobiopterin biosynthesis enzymes-like"/>
    <property type="match status" value="2"/>
</dbReference>
<comment type="pathway">
    <text evidence="1 5">Purine metabolism; urate degradation; (S)-allantoin from urate: step 1/3.</text>
</comment>
<feature type="binding site" evidence="7">
    <location>
        <position position="235"/>
    </location>
    <ligand>
        <name>5-hydroxyisourate</name>
        <dbReference type="ChEBI" id="CHEBI:18072"/>
    </ligand>
</feature>
<feature type="active site" description="Charge relay system" evidence="6">
    <location>
        <position position="282"/>
    </location>
</feature>
<comment type="subcellular location">
    <subcellularLocation>
        <location evidence="5">Peroxisome</location>
    </subcellularLocation>
</comment>
<feature type="binding site" evidence="7">
    <location>
        <position position="61"/>
    </location>
    <ligand>
        <name>O2</name>
        <dbReference type="ChEBI" id="CHEBI:15379"/>
    </ligand>
</feature>
<evidence type="ECO:0000256" key="5">
    <source>
        <dbReference type="PIRNR" id="PIRNR000241"/>
    </source>
</evidence>
<gene>
    <name evidence="9" type="ORF">TAPDE_005122</name>
</gene>
<reference evidence="9 10" key="1">
    <citation type="journal article" date="2013" name="MBio">
        <title>Genome sequencing of the plant pathogen Taphrina deformans, the causal agent of peach leaf curl.</title>
        <authorList>
            <person name="Cisse O.H."/>
            <person name="Almeida J.M.G.C.F."/>
            <person name="Fonseca A."/>
            <person name="Kumar A.A."/>
            <person name="Salojaervi J."/>
            <person name="Overmyer K."/>
            <person name="Hauser P.M."/>
            <person name="Pagni M."/>
        </authorList>
    </citation>
    <scope>NUCLEOTIDE SEQUENCE [LARGE SCALE GENOMIC DNA]</scope>
    <source>
        <strain evidence="10">PYCC 5710 / ATCC 11124 / CBS 356.35 / IMI 108563 / JCM 9778 / NBRC 8474</strain>
    </source>
</reference>
<dbReference type="Pfam" id="PF01014">
    <property type="entry name" value="Uricase"/>
    <property type="match status" value="2"/>
</dbReference>
<dbReference type="GO" id="GO:0019628">
    <property type="term" value="P:urate catabolic process"/>
    <property type="evidence" value="ECO:0007669"/>
    <property type="project" value="UniProtKB-UniPathway"/>
</dbReference>
<sequence>MSEVYIKHNRYGKELVKFMKKVVDPKDPKKHTAYEYTVLILLRGDFEESYTKEDNASVVPTDTMKNTVYVLAKTTEFDQPEVFAAIMANHFTSHSRFAHVSSAECTVTAQRWSRIVMSDGSAHPHSFYRDGEELRTGYCEAKRGGSFTVSSEIRDLQILKTTGSAFYGFFKDEYTTLPEVKDRIFSTNVNCSYKWGIFNNLEQIQKYSETFGKVWASARQITFETFATDNSCSVQATLYKMCEKIITVSPGVSEVEYTLPNVSCPGTKPSVSNVIADTLQKHYFEANLSPFNIANTGTDATVYLPQSWPSGHINACIARSGETTIA</sequence>
<comment type="similarity">
    <text evidence="2 5 8">Belongs to the uricase family.</text>
</comment>
<dbReference type="PANTHER" id="PTHR42874">
    <property type="entry name" value="URICASE"/>
    <property type="match status" value="1"/>
</dbReference>
<feature type="binding site" evidence="7">
    <location>
        <position position="62"/>
    </location>
    <ligand>
        <name>urate</name>
        <dbReference type="ChEBI" id="CHEBI:17775"/>
    </ligand>
</feature>
<comment type="catalytic activity">
    <reaction evidence="5 8">
        <text>urate + O2 + H2O = 5-hydroxyisourate + H2O2</text>
        <dbReference type="Rhea" id="RHEA:21368"/>
        <dbReference type="ChEBI" id="CHEBI:15377"/>
        <dbReference type="ChEBI" id="CHEBI:15379"/>
        <dbReference type="ChEBI" id="CHEBI:16240"/>
        <dbReference type="ChEBI" id="CHEBI:17775"/>
        <dbReference type="ChEBI" id="CHEBI:18072"/>
        <dbReference type="EC" id="1.7.3.3"/>
    </reaction>
</comment>
<dbReference type="Gene3D" id="3.10.270.10">
    <property type="entry name" value="Urate Oxidase"/>
    <property type="match status" value="2"/>
</dbReference>
<dbReference type="EC" id="1.7.3.3" evidence="5 8"/>
<protein>
    <recommendedName>
        <fullName evidence="5 8">Uricase</fullName>
        <ecNumber evidence="5 8">1.7.3.3</ecNumber>
    </recommendedName>
    <alternativeName>
        <fullName evidence="5">Urate oxidase</fullName>
    </alternativeName>
</protein>
<feature type="binding site" evidence="7">
    <location>
        <position position="234"/>
    </location>
    <ligand>
        <name>5-hydroxyisourate</name>
        <dbReference type="ChEBI" id="CHEBI:18072"/>
    </ligand>
</feature>
<dbReference type="GO" id="GO:0004846">
    <property type="term" value="F:urate oxidase activity"/>
    <property type="evidence" value="ECO:0007669"/>
    <property type="project" value="UniProtKB-EC"/>
</dbReference>
<dbReference type="NCBIfam" id="TIGR03383">
    <property type="entry name" value="urate_oxi"/>
    <property type="match status" value="1"/>
</dbReference>
<organism evidence="9 10">
    <name type="scientific">Taphrina deformans (strain PYCC 5710 / ATCC 11124 / CBS 356.35 / IMI 108563 / JCM 9778 / NBRC 8474)</name>
    <name type="common">Peach leaf curl fungus</name>
    <name type="synonym">Lalaria deformans</name>
    <dbReference type="NCBI Taxonomy" id="1097556"/>
    <lineage>
        <taxon>Eukaryota</taxon>
        <taxon>Fungi</taxon>
        <taxon>Dikarya</taxon>
        <taxon>Ascomycota</taxon>
        <taxon>Taphrinomycotina</taxon>
        <taxon>Taphrinomycetes</taxon>
        <taxon>Taphrinales</taxon>
        <taxon>Taphrinaceae</taxon>
        <taxon>Taphrina</taxon>
    </lineage>
</organism>
<dbReference type="UniPathway" id="UPA00394">
    <property type="reaction ID" value="UER00650"/>
</dbReference>
<comment type="function">
    <text evidence="5 8">Catalyzes the oxidation of uric acid to 5-hydroxyisourate, which is further processed to form (S)-allantoin.</text>
</comment>
<evidence type="ECO:0000256" key="2">
    <source>
        <dbReference type="ARBA" id="ARBA00009760"/>
    </source>
</evidence>
<feature type="binding site" evidence="7">
    <location>
        <position position="235"/>
    </location>
    <ligand>
        <name>urate</name>
        <dbReference type="ChEBI" id="CHEBI:17775"/>
    </ligand>
</feature>
<feature type="binding site" evidence="7">
    <location>
        <position position="166"/>
    </location>
    <ligand>
        <name>urate</name>
        <dbReference type="ChEBI" id="CHEBI:17775"/>
    </ligand>
</feature>
<dbReference type="STRING" id="1097556.R4XN45"/>
<evidence type="ECO:0000256" key="6">
    <source>
        <dbReference type="PIRSR" id="PIRSR000241-1"/>
    </source>
</evidence>
<keyword evidence="5" id="KW-0576">Peroxisome</keyword>
<feature type="binding site" evidence="7">
    <location>
        <position position="166"/>
    </location>
    <ligand>
        <name>5-hydroxyisourate</name>
        <dbReference type="ChEBI" id="CHEBI:18072"/>
    </ligand>
</feature>
<feature type="binding site" evidence="7">
    <location>
        <position position="261"/>
    </location>
    <ligand>
        <name>urate</name>
        <dbReference type="ChEBI" id="CHEBI:17775"/>
    </ligand>
</feature>
<feature type="binding site" evidence="7">
    <location>
        <position position="61"/>
    </location>
    <ligand>
        <name>urate</name>
        <dbReference type="ChEBI" id="CHEBI:17775"/>
    </ligand>
</feature>
<keyword evidence="3 5" id="KW-0659">Purine metabolism</keyword>
<dbReference type="PIRSF" id="PIRSF000241">
    <property type="entry name" value="Urate_oxidase"/>
    <property type="match status" value="1"/>
</dbReference>
<dbReference type="eggNOG" id="KOG1599">
    <property type="taxonomic scope" value="Eukaryota"/>
</dbReference>
<name>R4XN45_TAPDE</name>
<dbReference type="AlphaFoldDB" id="R4XN45"/>
<proteinExistence type="inferred from homology"/>
<dbReference type="EMBL" id="CAHR02000282">
    <property type="protein sequence ID" value="CCG84664.1"/>
    <property type="molecule type" value="Genomic_DNA"/>
</dbReference>
<evidence type="ECO:0000256" key="1">
    <source>
        <dbReference type="ARBA" id="ARBA00004831"/>
    </source>
</evidence>
<dbReference type="GO" id="GO:0005777">
    <property type="term" value="C:peroxisome"/>
    <property type="evidence" value="ECO:0007669"/>
    <property type="project" value="UniProtKB-SubCell"/>
</dbReference>
<evidence type="ECO:0000256" key="8">
    <source>
        <dbReference type="RuleBase" id="RU004455"/>
    </source>
</evidence>
<feature type="binding site" evidence="7">
    <location>
        <position position="261"/>
    </location>
    <ligand>
        <name>5-hydroxyisourate</name>
        <dbReference type="ChEBI" id="CHEBI:18072"/>
    </ligand>
</feature>
<keyword evidence="10" id="KW-1185">Reference proteome</keyword>
<dbReference type="VEuPathDB" id="FungiDB:TAPDE_005122"/>
<feature type="binding site" evidence="7">
    <location>
        <position position="261"/>
    </location>
    <ligand>
        <name>O2</name>
        <dbReference type="ChEBI" id="CHEBI:15379"/>
    </ligand>
</feature>
<dbReference type="InterPro" id="IPR002042">
    <property type="entry name" value="Uricase"/>
</dbReference>
<dbReference type="PRINTS" id="PR00093">
    <property type="entry name" value="URICASE"/>
</dbReference>